<dbReference type="AlphaFoldDB" id="A0AAD9T6C6"/>
<dbReference type="InterPro" id="IPR018822">
    <property type="entry name" value="UPF0646"/>
</dbReference>
<gene>
    <name evidence="2" type="ORF">QTJ16_000995</name>
</gene>
<feature type="compositionally biased region" description="Acidic residues" evidence="1">
    <location>
        <begin position="504"/>
        <end position="515"/>
    </location>
</feature>
<feature type="region of interest" description="Disordered" evidence="1">
    <location>
        <begin position="400"/>
        <end position="451"/>
    </location>
</feature>
<name>A0AAD9T6C6_9HELO</name>
<evidence type="ECO:0000313" key="2">
    <source>
        <dbReference type="EMBL" id="KAK2630175.1"/>
    </source>
</evidence>
<sequence>MVEDTMEISSEHGYNMDQDDIDIDLDLTAGSVDEDYILEDAASQIGFGNELHPPPSPIVNDESMLDDDSESYQMEDADLLNEGEGHTMERESITFTTLDEEPPSLGTNDLETVQYKSEDAGTSAKKFCDDAVASKLEKQEFNPEHGGSDILEHDDAQYPDQAHCHNPETVAKALSDQGFQTSTPTRHSSIPTAPAEVRSPLTHVPETRLVSPGIAPEHTEANFDSNSPHLEVDSADTSHVNNELSNFPDVRVVYRNIEYDLFSSSELDDPDSFFLSDVSIAEKPLDEFLRAMREVINGDLAEEDELWILVESLGLEAGEKSSFLHEVNLKEILNLHAELLHNDGIEPSSQTCYVQLRTRIDFSRRFSNLIAGAAEGKGLASFGLWNEQSLFLDDTENADEGKYEDESNVESHKIDDTAEVHESQPEPDVAESKFSGSGSQATSEDHEQFRSQEFQTNAQHIQKIDVSNINRSTDHSFATTLGATASQFLKGKVILPSDVDEDGDLIGYSDGEDDPASQKSRTPKTADIRTPVNDEEVDQDHRRRSLSRVATEDNLSRVSSGQSLLVSTTGQEHHKGNEYEQPMGEGDQRVSPQATEPGHNNLDQIDTGESLLNREYSEENDYNHTHGEVYEYCDENPERTELTAAHGAAYDREGQQEYEFVSESLGSDRDSGPDDLGQDYTTEQGANDGSTHANSDNVELEFEEAERGFEDTQLEHLGTNVVDDFQERLNANGLAAVETTESSVTMSADTDEIQYEDELLEEEISKQDTSKEAVSPKEGLATKVAVEYTDEIDYDDDEEDAKSVPHLAAHDDSRSEVKTFAKANGKRSIADVESTYSQTLQTKDAKRPRS</sequence>
<evidence type="ECO:0000256" key="1">
    <source>
        <dbReference type="SAM" id="MobiDB-lite"/>
    </source>
</evidence>
<dbReference type="EMBL" id="JAUBYV010000001">
    <property type="protein sequence ID" value="KAK2630175.1"/>
    <property type="molecule type" value="Genomic_DNA"/>
</dbReference>
<dbReference type="Pfam" id="PF10336">
    <property type="entry name" value="DUF2420"/>
    <property type="match status" value="1"/>
</dbReference>
<feature type="region of interest" description="Disordered" evidence="1">
    <location>
        <begin position="647"/>
        <end position="696"/>
    </location>
</feature>
<proteinExistence type="predicted"/>
<feature type="compositionally biased region" description="Polar residues" evidence="1">
    <location>
        <begin position="679"/>
        <end position="696"/>
    </location>
</feature>
<dbReference type="Proteomes" id="UP001285354">
    <property type="component" value="Unassembled WGS sequence"/>
</dbReference>
<feature type="region of interest" description="Disordered" evidence="1">
    <location>
        <begin position="793"/>
        <end position="824"/>
    </location>
</feature>
<accession>A0AAD9T6C6</accession>
<feature type="compositionally biased region" description="Polar residues" evidence="1">
    <location>
        <begin position="556"/>
        <end position="570"/>
    </location>
</feature>
<feature type="compositionally biased region" description="Basic and acidic residues" evidence="1">
    <location>
        <begin position="400"/>
        <end position="424"/>
    </location>
</feature>
<reference evidence="2" key="1">
    <citation type="submission" date="2023-06" db="EMBL/GenBank/DDBJ databases">
        <title>Draft genome of Marssonina rosae.</title>
        <authorList>
            <person name="Cheng Q."/>
        </authorList>
    </citation>
    <scope>NUCLEOTIDE SEQUENCE</scope>
    <source>
        <strain evidence="2">R4</strain>
    </source>
</reference>
<comment type="caution">
    <text evidence="2">The sequence shown here is derived from an EMBL/GenBank/DDBJ whole genome shotgun (WGS) entry which is preliminary data.</text>
</comment>
<feature type="region of interest" description="Disordered" evidence="1">
    <location>
        <begin position="504"/>
        <end position="607"/>
    </location>
</feature>
<organism evidence="2 3">
    <name type="scientific">Diplocarpon rosae</name>
    <dbReference type="NCBI Taxonomy" id="946125"/>
    <lineage>
        <taxon>Eukaryota</taxon>
        <taxon>Fungi</taxon>
        <taxon>Dikarya</taxon>
        <taxon>Ascomycota</taxon>
        <taxon>Pezizomycotina</taxon>
        <taxon>Leotiomycetes</taxon>
        <taxon>Helotiales</taxon>
        <taxon>Drepanopezizaceae</taxon>
        <taxon>Diplocarpon</taxon>
    </lineage>
</organism>
<protein>
    <submittedName>
        <fullName evidence="2">Uncharacterized protein</fullName>
    </submittedName>
</protein>
<keyword evidence="3" id="KW-1185">Reference proteome</keyword>
<evidence type="ECO:0000313" key="3">
    <source>
        <dbReference type="Proteomes" id="UP001285354"/>
    </source>
</evidence>
<feature type="compositionally biased region" description="Basic and acidic residues" evidence="1">
    <location>
        <begin position="808"/>
        <end position="819"/>
    </location>
</feature>